<protein>
    <recommendedName>
        <fullName evidence="3">SbsA Ig-like domain-containing protein</fullName>
    </recommendedName>
</protein>
<sequence>MKKISAILLIMILIGVFGSFGMREADAAPAPYFKLVASQGQGGGSNTFYVGRCVRVDIYLNTSIFNTNGADVEINYDNTNAQVVQSNCSTAATTIYSDALFNAYPGAGNSVTLSKIYLSAYNNPGVSTNTSYGLYGHFFLLVSAESADYDLTFQYTPESTIDTNLAETGGDGSDILASVENLELIFASDGDSPDITGQSPASGATSVYVSSTVSFNADDAMGGVNSSTITARMKEAGGSYYSQTVSAGTVLSTNQNRYYQYPVTFSPNSSVKTNSGYYAYNTVYTVEAAASDLASPAHAVTESWSFTTEDDSAAPYLSDISPANSATGVSVSANISFRVKDYKSNGGVIPGLGVSTAAISVQVSSPSLGSETYTCSSGVVACDDADVNNVLVTINPPVNFAEDETVTVQVDAGDLHAPANSMATQSFSFSTADTGLPAISSLSPANNSYGNAVGTNVSFHLVDTGAGVDISSLQVYLNDTSYTADSQALAFTGDSSNYLITINPAGDFTDNTAVVVRVSVRDQASVPNYILPNPYTYSFIVGLSSTGGRVWTADLCPTSSTCPACPAQTTCSACAPCPAATKCPDAVATSVCKCPAVSTYSVGASIQVKDNNTKNNCPLIIVPSKPAVCATSTEAPKQEASVGKEDVPNPALIEPTPQQSVALYVKLHEINQKKYDGRLIKIEQTPELAIAGVTNLPKDEIIPLIISSVGEFSEQVFYAVVGEGGFFNIKMKNLFTGGTYEIKAALAAGNTEIEQINLGSFLINTQEVAVLAETVAPGKSADYYQNFLLIVLISVLICTSVVLLLKKSVEAIIGIGCIVVLSIIGMIVISVKLPAEEMDRVLSAEQTQFIATQDSLRAEYAAAAAHAEKALPEFQGAIIDPLAKSPIAGVVVSKQGKSVIVDKNGSFTLAAGGSNEKVEFYFPSMRQTATAPFASLRSDKLLVSPSLLPIMAAIGNDYAQNKYRKVYAYWHKQAKQTIAEETFIHNENAKFLARIAKYDIISQEFEPFIESASLFEATDGKVYHDVFAARYVFSGLDSDGHAISFSEPWYFVQEGGAWRVMRRSGQ</sequence>
<evidence type="ECO:0000259" key="3">
    <source>
        <dbReference type="Pfam" id="PF13205"/>
    </source>
</evidence>
<evidence type="ECO:0000256" key="1">
    <source>
        <dbReference type="ARBA" id="ARBA00022729"/>
    </source>
</evidence>
<reference evidence="4 5" key="1">
    <citation type="journal article" date="2016" name="Nat. Commun.">
        <title>Thousands of microbial genomes shed light on interconnected biogeochemical processes in an aquifer system.</title>
        <authorList>
            <person name="Anantharaman K."/>
            <person name="Brown C.T."/>
            <person name="Hug L.A."/>
            <person name="Sharon I."/>
            <person name="Castelle C.J."/>
            <person name="Probst A.J."/>
            <person name="Thomas B.C."/>
            <person name="Singh A."/>
            <person name="Wilkins M.J."/>
            <person name="Karaoz U."/>
            <person name="Brodie E.L."/>
            <person name="Williams K.H."/>
            <person name="Hubbard S.S."/>
            <person name="Banfield J.F."/>
        </authorList>
    </citation>
    <scope>NUCLEOTIDE SEQUENCE [LARGE SCALE GENOMIC DNA]</scope>
</reference>
<accession>A0A1F5T6F2</accession>
<organism evidence="4 5">
    <name type="scientific">Candidatus Falkowbacteria bacterium RIFOXYC2_FULL_48_21</name>
    <dbReference type="NCBI Taxonomy" id="1798005"/>
    <lineage>
        <taxon>Bacteria</taxon>
        <taxon>Candidatus Falkowiibacteriota</taxon>
    </lineage>
</organism>
<feature type="domain" description="SbsA Ig-like" evidence="3">
    <location>
        <begin position="311"/>
        <end position="431"/>
    </location>
</feature>
<keyword evidence="1" id="KW-0732">Signal</keyword>
<evidence type="ECO:0000313" key="5">
    <source>
        <dbReference type="Proteomes" id="UP000178656"/>
    </source>
</evidence>
<dbReference type="Pfam" id="PF13205">
    <property type="entry name" value="Big_5"/>
    <property type="match status" value="1"/>
</dbReference>
<dbReference type="InterPro" id="IPR032812">
    <property type="entry name" value="SbsA_Ig"/>
</dbReference>
<dbReference type="EMBL" id="MFGM01000085">
    <property type="protein sequence ID" value="OGF34051.1"/>
    <property type="molecule type" value="Genomic_DNA"/>
</dbReference>
<dbReference type="AlphaFoldDB" id="A0A1F5T6F2"/>
<gene>
    <name evidence="4" type="ORF">A2482_03430</name>
</gene>
<keyword evidence="2" id="KW-1133">Transmembrane helix</keyword>
<comment type="caution">
    <text evidence="4">The sequence shown here is derived from an EMBL/GenBank/DDBJ whole genome shotgun (WGS) entry which is preliminary data.</text>
</comment>
<evidence type="ECO:0000256" key="2">
    <source>
        <dbReference type="SAM" id="Phobius"/>
    </source>
</evidence>
<keyword evidence="2" id="KW-0472">Membrane</keyword>
<name>A0A1F5T6F2_9BACT</name>
<evidence type="ECO:0000313" key="4">
    <source>
        <dbReference type="EMBL" id="OGF34051.1"/>
    </source>
</evidence>
<feature type="transmembrane region" description="Helical" evidence="2">
    <location>
        <begin position="812"/>
        <end position="831"/>
    </location>
</feature>
<dbReference type="Proteomes" id="UP000178656">
    <property type="component" value="Unassembled WGS sequence"/>
</dbReference>
<keyword evidence="2" id="KW-0812">Transmembrane</keyword>
<feature type="transmembrane region" description="Helical" evidence="2">
    <location>
        <begin position="783"/>
        <end position="805"/>
    </location>
</feature>
<proteinExistence type="predicted"/>